<keyword evidence="3" id="KW-0862">Zinc</keyword>
<evidence type="ECO:0000256" key="2">
    <source>
        <dbReference type="ARBA" id="ARBA00022723"/>
    </source>
</evidence>
<accession>A0AAE2SVZ1</accession>
<proteinExistence type="inferred from homology"/>
<comment type="similarity">
    <text evidence="1">Belongs to the Gfa family.</text>
</comment>
<dbReference type="Gene3D" id="3.90.1590.10">
    <property type="entry name" value="glutathione-dependent formaldehyde- activating enzyme (gfa)"/>
    <property type="match status" value="1"/>
</dbReference>
<name>A0AAE2SVZ1_RHILE</name>
<dbReference type="PANTHER" id="PTHR33337">
    <property type="entry name" value="GFA DOMAIN-CONTAINING PROTEIN"/>
    <property type="match status" value="1"/>
</dbReference>
<dbReference type="GO" id="GO:0046872">
    <property type="term" value="F:metal ion binding"/>
    <property type="evidence" value="ECO:0007669"/>
    <property type="project" value="UniProtKB-KW"/>
</dbReference>
<comment type="caution">
    <text evidence="6">The sequence shown here is derived from an EMBL/GenBank/DDBJ whole genome shotgun (WGS) entry which is preliminary data.</text>
</comment>
<feature type="domain" description="CENP-V/GFA" evidence="5">
    <location>
        <begin position="71"/>
        <end position="185"/>
    </location>
</feature>
<keyword evidence="4" id="KW-0456">Lyase</keyword>
<protein>
    <recommendedName>
        <fullName evidence="5">CENP-V/GFA domain-containing protein</fullName>
    </recommendedName>
</protein>
<sequence>MRIIADNGDRFNRRWEEVAECCRQATGWLKPKSPATFKISDDFVERFGFDASGDRRQRSVVNGRAIMTERHTGGCLCGAVRFLTTARPGPVVGCHCSQCRRQTGLYYAAVNVPRPALSIEGAEAIRWYRSSEEAQRGFCGNCGSALFWQGDRSAEISIMAGAFDEPSGLAFGHHIYCADKGDFYEITDGLPQYAVNST</sequence>
<reference evidence="6 7" key="1">
    <citation type="submission" date="2020-08" db="EMBL/GenBank/DDBJ databases">
        <title>Genomic Encyclopedia of Type Strains, Phase IV (KMG-V): Genome sequencing to study the core and pangenomes of soil and plant-associated prokaryotes.</title>
        <authorList>
            <person name="Whitman W."/>
        </authorList>
    </citation>
    <scope>NUCLEOTIDE SEQUENCE [LARGE SCALE GENOMIC DNA]</scope>
    <source>
        <strain evidence="6 7">SEMIA 415</strain>
    </source>
</reference>
<keyword evidence="2" id="KW-0479">Metal-binding</keyword>
<evidence type="ECO:0000313" key="7">
    <source>
        <dbReference type="Proteomes" id="UP000538507"/>
    </source>
</evidence>
<dbReference type="SUPFAM" id="SSF51316">
    <property type="entry name" value="Mss4-like"/>
    <property type="match status" value="1"/>
</dbReference>
<evidence type="ECO:0000256" key="3">
    <source>
        <dbReference type="ARBA" id="ARBA00022833"/>
    </source>
</evidence>
<gene>
    <name evidence="6" type="ORF">GGE16_002136</name>
</gene>
<dbReference type="GO" id="GO:0016846">
    <property type="term" value="F:carbon-sulfur lyase activity"/>
    <property type="evidence" value="ECO:0007669"/>
    <property type="project" value="InterPro"/>
</dbReference>
<dbReference type="AlphaFoldDB" id="A0AAE2SVZ1"/>
<dbReference type="EMBL" id="JACIGO010000002">
    <property type="protein sequence ID" value="MBB4290096.1"/>
    <property type="molecule type" value="Genomic_DNA"/>
</dbReference>
<dbReference type="InterPro" id="IPR006913">
    <property type="entry name" value="CENP-V/GFA"/>
</dbReference>
<evidence type="ECO:0000256" key="1">
    <source>
        <dbReference type="ARBA" id="ARBA00005495"/>
    </source>
</evidence>
<evidence type="ECO:0000256" key="4">
    <source>
        <dbReference type="ARBA" id="ARBA00023239"/>
    </source>
</evidence>
<dbReference type="PANTHER" id="PTHR33337:SF40">
    <property type="entry name" value="CENP-V_GFA DOMAIN-CONTAINING PROTEIN-RELATED"/>
    <property type="match status" value="1"/>
</dbReference>
<dbReference type="Proteomes" id="UP000538507">
    <property type="component" value="Unassembled WGS sequence"/>
</dbReference>
<evidence type="ECO:0000259" key="5">
    <source>
        <dbReference type="PROSITE" id="PS51891"/>
    </source>
</evidence>
<organism evidence="6 7">
    <name type="scientific">Rhizobium leguminosarum</name>
    <dbReference type="NCBI Taxonomy" id="384"/>
    <lineage>
        <taxon>Bacteria</taxon>
        <taxon>Pseudomonadati</taxon>
        <taxon>Pseudomonadota</taxon>
        <taxon>Alphaproteobacteria</taxon>
        <taxon>Hyphomicrobiales</taxon>
        <taxon>Rhizobiaceae</taxon>
        <taxon>Rhizobium/Agrobacterium group</taxon>
        <taxon>Rhizobium</taxon>
    </lineage>
</organism>
<dbReference type="PROSITE" id="PS51891">
    <property type="entry name" value="CENP_V_GFA"/>
    <property type="match status" value="1"/>
</dbReference>
<dbReference type="InterPro" id="IPR011057">
    <property type="entry name" value="Mss4-like_sf"/>
</dbReference>
<dbReference type="Pfam" id="PF04828">
    <property type="entry name" value="GFA"/>
    <property type="match status" value="1"/>
</dbReference>
<evidence type="ECO:0000313" key="6">
    <source>
        <dbReference type="EMBL" id="MBB4290096.1"/>
    </source>
</evidence>